<evidence type="ECO:0000256" key="1">
    <source>
        <dbReference type="ARBA" id="ARBA00004922"/>
    </source>
</evidence>
<feature type="domain" description="O-GlcNAc transferase C-terminal" evidence="8">
    <location>
        <begin position="380"/>
        <end position="556"/>
    </location>
</feature>
<gene>
    <name evidence="9" type="ORF">SAMN02982919_03200</name>
</gene>
<comment type="pathway">
    <text evidence="1">Protein modification; protein glycosylation.</text>
</comment>
<dbReference type="Gene3D" id="1.25.40.10">
    <property type="entry name" value="Tetratricopeptide repeat domain"/>
    <property type="match status" value="2"/>
</dbReference>
<dbReference type="InterPro" id="IPR029489">
    <property type="entry name" value="OGT/SEC/SPY_C"/>
</dbReference>
<dbReference type="STRING" id="180197.SAMN02982919_03200"/>
<accession>A0A1H9SS67</accession>
<dbReference type="EC" id="2.4.1.255" evidence="3"/>
<dbReference type="OrthoDB" id="101857at2"/>
<dbReference type="InterPro" id="IPR011990">
    <property type="entry name" value="TPR-like_helical_dom_sf"/>
</dbReference>
<comment type="similarity">
    <text evidence="2">Belongs to the glycosyltransferase 41 family. O-GlcNAc transferase subfamily.</text>
</comment>
<keyword evidence="4" id="KW-0328">Glycosyltransferase</keyword>
<dbReference type="Pfam" id="PF12895">
    <property type="entry name" value="ANAPC3"/>
    <property type="match status" value="1"/>
</dbReference>
<proteinExistence type="inferred from homology"/>
<dbReference type="GO" id="GO:0097363">
    <property type="term" value="F:protein O-acetylglucosaminyltransferase activity"/>
    <property type="evidence" value="ECO:0007669"/>
    <property type="project" value="UniProtKB-EC"/>
</dbReference>
<evidence type="ECO:0000256" key="5">
    <source>
        <dbReference type="ARBA" id="ARBA00022679"/>
    </source>
</evidence>
<organism evidence="9 10">
    <name type="scientific">Giesbergeria anulus</name>
    <dbReference type="NCBI Taxonomy" id="180197"/>
    <lineage>
        <taxon>Bacteria</taxon>
        <taxon>Pseudomonadati</taxon>
        <taxon>Pseudomonadota</taxon>
        <taxon>Betaproteobacteria</taxon>
        <taxon>Burkholderiales</taxon>
        <taxon>Comamonadaceae</taxon>
        <taxon>Giesbergeria</taxon>
    </lineage>
</organism>
<evidence type="ECO:0000256" key="6">
    <source>
        <dbReference type="ARBA" id="ARBA00022737"/>
    </source>
</evidence>
<protein>
    <recommendedName>
        <fullName evidence="3">protein O-GlcNAc transferase</fullName>
        <ecNumber evidence="3">2.4.1.255</ecNumber>
    </recommendedName>
</protein>
<keyword evidence="6" id="KW-0677">Repeat</keyword>
<dbReference type="InterPro" id="IPR019734">
    <property type="entry name" value="TPR_rpt"/>
</dbReference>
<dbReference type="Gene3D" id="3.40.50.11380">
    <property type="match status" value="1"/>
</dbReference>
<dbReference type="SMART" id="SM00028">
    <property type="entry name" value="TPR"/>
    <property type="match status" value="4"/>
</dbReference>
<dbReference type="AlphaFoldDB" id="A0A1H9SS67"/>
<feature type="domain" description="O-GlcNAc transferase C-terminal" evidence="8">
    <location>
        <begin position="192"/>
        <end position="359"/>
    </location>
</feature>
<reference evidence="9 10" key="1">
    <citation type="submission" date="2016-10" db="EMBL/GenBank/DDBJ databases">
        <authorList>
            <person name="de Groot N.N."/>
        </authorList>
    </citation>
    <scope>NUCLEOTIDE SEQUENCE [LARGE SCALE GENOMIC DNA]</scope>
    <source>
        <strain evidence="9 10">ATCC 35958</strain>
    </source>
</reference>
<evidence type="ECO:0000256" key="4">
    <source>
        <dbReference type="ARBA" id="ARBA00022676"/>
    </source>
</evidence>
<evidence type="ECO:0000256" key="7">
    <source>
        <dbReference type="ARBA" id="ARBA00022803"/>
    </source>
</evidence>
<evidence type="ECO:0000256" key="2">
    <source>
        <dbReference type="ARBA" id="ARBA00005386"/>
    </source>
</evidence>
<name>A0A1H9SS67_9BURK</name>
<dbReference type="RefSeq" id="WP_091459342.1">
    <property type="nucleotide sequence ID" value="NZ_FOGD01000021.1"/>
</dbReference>
<dbReference type="Gene3D" id="3.40.50.2000">
    <property type="entry name" value="Glycogen Phosphorylase B"/>
    <property type="match status" value="1"/>
</dbReference>
<evidence type="ECO:0000313" key="9">
    <source>
        <dbReference type="EMBL" id="SER87253.1"/>
    </source>
</evidence>
<dbReference type="SUPFAM" id="SSF48452">
    <property type="entry name" value="TPR-like"/>
    <property type="match status" value="2"/>
</dbReference>
<dbReference type="Pfam" id="PF13844">
    <property type="entry name" value="Glyco_transf_41"/>
    <property type="match status" value="2"/>
</dbReference>
<evidence type="ECO:0000313" key="10">
    <source>
        <dbReference type="Proteomes" id="UP000199766"/>
    </source>
</evidence>
<dbReference type="EMBL" id="FOGD01000021">
    <property type="protein sequence ID" value="SER87253.1"/>
    <property type="molecule type" value="Genomic_DNA"/>
</dbReference>
<dbReference type="PANTHER" id="PTHR44835:SF1">
    <property type="entry name" value="PROTEIN O-GLCNAC TRANSFERASE"/>
    <property type="match status" value="1"/>
</dbReference>
<keyword evidence="5 9" id="KW-0808">Transferase</keyword>
<evidence type="ECO:0000256" key="3">
    <source>
        <dbReference type="ARBA" id="ARBA00011970"/>
    </source>
</evidence>
<keyword evidence="10" id="KW-1185">Reference proteome</keyword>
<dbReference type="Proteomes" id="UP000199766">
    <property type="component" value="Unassembled WGS sequence"/>
</dbReference>
<keyword evidence="7" id="KW-0802">TPR repeat</keyword>
<evidence type="ECO:0000259" key="8">
    <source>
        <dbReference type="Pfam" id="PF13844"/>
    </source>
</evidence>
<sequence length="973" mass="111649">MLVKIFKDIFGSKNKKSQNKNFDLEKNFSQALDFYNQSRPREALEILHQCLEQQPDHVPALTTKGACLADMGNLQEAAQAFELAYSLDDTYWPAVVNNAKFLVDKKQSRDALPFLRRGRVINSEIASVYNLYATLCHFLAKTDEARYFHLRAWLATFEHLRIANGYLFHTSYADISERELAAEHRFWAETVHPCNFDLMPLQTEKKREKIRIGYWSPDFRVHSVRYFFRPLLENHNKQKFEVFLYHDFFQSDEQTDLIKNYADKFHNVYELQDKDLCDLMRSHQLDILVELAGHTSSNRLFLLQERLATLQVTGLGYPPTTGLSTIDAKLLDIHLITPNYKKFYAEKPMVLPSSFWCFDPIEDDPAFLADVPPLLRNGYVTFGCVGNIAKINNKILICWREILRRVPRSRLLIRSVSFEDVDSEIAVNLHYKSIGLPMDRVILHKPARGKDYFESYNEIDIILDTTPFNGGTTTCFAVYMGVPVVTWAGESLISRMGLSIMSNVGAANIAVTNADDYIRCAVNLSQDVNFLCKFKKEARQRMKKSALGNGKIFAQDFEDACINALQEKINGTWSHQQDIDILPANEIVRRAYSVLRRGQRDAAERILNHCLKYYPNCGSAHIMATHAMTEKKKFSEAVEYLEKRYDQFSIEEQIAAWINITRCHLLDGKFNEAVKSARKLKAYQINNDFEKTQIALISANLLEKDIIRQNVPVSIAANGQIHCVIFCNEAARFHLIQQKIKNTCFLPSGWSVSFSQYKESDKISAYKEVQQEKDIEIFVFIQKNIDIYRSDFFFNVIYGLQSVDVLGFAGATCWDRLDWNSSPFVKKTGVLLNLSQEKEGWFEIIMQGILSKKLQTDLVVLDGHLLAAKKSALLKAEFNSEFEGAGVMLEQYWTNSIQNAGGILGVHHQLGVLLHPNIELHSPHWADVRLEIASQKEFDVLAMQEEDYSTVSWLVSSEEEATTTTDRFIHELL</sequence>
<dbReference type="InterPro" id="IPR051939">
    <property type="entry name" value="Glycosyltr_41/O-GlcNAc_trsf"/>
</dbReference>
<dbReference type="PANTHER" id="PTHR44835">
    <property type="entry name" value="UDP-N-ACETYLGLUCOSAMINE--PEPTIDE N-ACETYLGLUCOSAMINYLTRANSFERASE SPINDLY-RELATED"/>
    <property type="match status" value="1"/>
</dbReference>